<reference evidence="1" key="1">
    <citation type="submission" date="2021-06" db="EMBL/GenBank/DDBJ databases">
        <authorList>
            <person name="Kallberg Y."/>
            <person name="Tangrot J."/>
            <person name="Rosling A."/>
        </authorList>
    </citation>
    <scope>NUCLEOTIDE SEQUENCE</scope>
    <source>
        <strain evidence="1">CL551</strain>
    </source>
</reference>
<evidence type="ECO:0000313" key="1">
    <source>
        <dbReference type="EMBL" id="CAG8572256.1"/>
    </source>
</evidence>
<sequence>MRPPYNLVLDFLCKKGLLMLHEQLNNALNINETSDAEPDQPVELHFDFTLEEDNNNSDNDFIVELQCIKPNILETLINNAKKSNV</sequence>
<protein>
    <submittedName>
        <fullName evidence="1">8586_t:CDS:1</fullName>
    </submittedName>
</protein>
<organism evidence="1 2">
    <name type="scientific">Acaulospora morrowiae</name>
    <dbReference type="NCBI Taxonomy" id="94023"/>
    <lineage>
        <taxon>Eukaryota</taxon>
        <taxon>Fungi</taxon>
        <taxon>Fungi incertae sedis</taxon>
        <taxon>Mucoromycota</taxon>
        <taxon>Glomeromycotina</taxon>
        <taxon>Glomeromycetes</taxon>
        <taxon>Diversisporales</taxon>
        <taxon>Acaulosporaceae</taxon>
        <taxon>Acaulospora</taxon>
    </lineage>
</organism>
<accession>A0A9N9G2A7</accession>
<gene>
    <name evidence="1" type="ORF">AMORRO_LOCUS6527</name>
</gene>
<comment type="caution">
    <text evidence="1">The sequence shown here is derived from an EMBL/GenBank/DDBJ whole genome shotgun (WGS) entry which is preliminary data.</text>
</comment>
<proteinExistence type="predicted"/>
<evidence type="ECO:0000313" key="2">
    <source>
        <dbReference type="Proteomes" id="UP000789342"/>
    </source>
</evidence>
<dbReference type="EMBL" id="CAJVPV010004375">
    <property type="protein sequence ID" value="CAG8572256.1"/>
    <property type="molecule type" value="Genomic_DNA"/>
</dbReference>
<dbReference type="Proteomes" id="UP000789342">
    <property type="component" value="Unassembled WGS sequence"/>
</dbReference>
<keyword evidence="2" id="KW-1185">Reference proteome</keyword>
<dbReference type="AlphaFoldDB" id="A0A9N9G2A7"/>
<name>A0A9N9G2A7_9GLOM</name>